<dbReference type="EMBL" id="LT670817">
    <property type="protein sequence ID" value="SHG30735.1"/>
    <property type="molecule type" value="Genomic_DNA"/>
</dbReference>
<dbReference type="OrthoDB" id="7774376at2"/>
<gene>
    <name evidence="1" type="ORF">SAMN05443248_1092</name>
</gene>
<sequence>MLKQKPYPIRGVCESRCFWQAVVTNSRFYPDAVIDIHAPVNASTGQLNRLAADILISETKSPGVQHYLKDSGAGYRVSFTRLTGQDLINMGVPACR</sequence>
<dbReference type="Proteomes" id="UP000189796">
    <property type="component" value="Chromosome I"/>
</dbReference>
<name>A0A1M5IR96_9BRAD</name>
<protein>
    <submittedName>
        <fullName evidence="1">Uncharacterized protein</fullName>
    </submittedName>
</protein>
<dbReference type="AlphaFoldDB" id="A0A1M5IR96"/>
<evidence type="ECO:0000313" key="2">
    <source>
        <dbReference type="Proteomes" id="UP000189796"/>
    </source>
</evidence>
<proteinExistence type="predicted"/>
<evidence type="ECO:0000313" key="1">
    <source>
        <dbReference type="EMBL" id="SHG30735.1"/>
    </source>
</evidence>
<accession>A0A1M5IR96</accession>
<dbReference type="RefSeq" id="WP_079600337.1">
    <property type="nucleotide sequence ID" value="NZ_LT670817.1"/>
</dbReference>
<organism evidence="1 2">
    <name type="scientific">Bradyrhizobium erythrophlei</name>
    <dbReference type="NCBI Taxonomy" id="1437360"/>
    <lineage>
        <taxon>Bacteria</taxon>
        <taxon>Pseudomonadati</taxon>
        <taxon>Pseudomonadota</taxon>
        <taxon>Alphaproteobacteria</taxon>
        <taxon>Hyphomicrobiales</taxon>
        <taxon>Nitrobacteraceae</taxon>
        <taxon>Bradyrhizobium</taxon>
    </lineage>
</organism>
<reference evidence="1 2" key="1">
    <citation type="submission" date="2016-11" db="EMBL/GenBank/DDBJ databases">
        <authorList>
            <person name="Jaros S."/>
            <person name="Januszkiewicz K."/>
            <person name="Wedrychowicz H."/>
        </authorList>
    </citation>
    <scope>NUCLEOTIDE SEQUENCE [LARGE SCALE GENOMIC DNA]</scope>
    <source>
        <strain evidence="1 2">GAS138</strain>
    </source>
</reference>